<keyword evidence="3" id="KW-1185">Reference proteome</keyword>
<sequence length="242" mass="27316">MIVPLLCAIVLVLMAASDDKDMFRGLECTRPGTCVVWRGSDRHGKWRERTFDTASIERAQYRRTVGKSPRDQLLLIDHDDSSEVLFEGPAVAQWRGAIERYFAERDETTLLARVDPDPMDIVPLSAMVLVSLLTALVFTWHAFQARARFRIQILYAQGVVRLERMFFSRSMSVRDVPIEEIASVTIERGSWNARYGHNERVLLVTKDGLDVPLCARFLRSSSAHATAAAELRDALGRPSPTV</sequence>
<dbReference type="EMBL" id="CP012333">
    <property type="protein sequence ID" value="AKU95662.1"/>
    <property type="molecule type" value="Genomic_DNA"/>
</dbReference>
<organism evidence="2 3">
    <name type="scientific">Labilithrix luteola</name>
    <dbReference type="NCBI Taxonomy" id="1391654"/>
    <lineage>
        <taxon>Bacteria</taxon>
        <taxon>Pseudomonadati</taxon>
        <taxon>Myxococcota</taxon>
        <taxon>Polyangia</taxon>
        <taxon>Polyangiales</taxon>
        <taxon>Labilitrichaceae</taxon>
        <taxon>Labilithrix</taxon>
    </lineage>
</organism>
<proteinExistence type="predicted"/>
<accession>A0A0K1PQ61</accession>
<name>A0A0K1PQ61_9BACT</name>
<protein>
    <submittedName>
        <fullName evidence="2">Uncharacterized protein</fullName>
    </submittedName>
</protein>
<feature type="transmembrane region" description="Helical" evidence="1">
    <location>
        <begin position="121"/>
        <end position="143"/>
    </location>
</feature>
<evidence type="ECO:0000313" key="3">
    <source>
        <dbReference type="Proteomes" id="UP000064967"/>
    </source>
</evidence>
<keyword evidence="1" id="KW-1133">Transmembrane helix</keyword>
<keyword evidence="1" id="KW-0812">Transmembrane</keyword>
<dbReference type="AlphaFoldDB" id="A0A0K1PQ61"/>
<gene>
    <name evidence="2" type="ORF">AKJ09_02326</name>
</gene>
<dbReference type="KEGG" id="llu:AKJ09_02326"/>
<dbReference type="Proteomes" id="UP000064967">
    <property type="component" value="Chromosome"/>
</dbReference>
<evidence type="ECO:0000256" key="1">
    <source>
        <dbReference type="SAM" id="Phobius"/>
    </source>
</evidence>
<keyword evidence="1" id="KW-0472">Membrane</keyword>
<evidence type="ECO:0000313" key="2">
    <source>
        <dbReference type="EMBL" id="AKU95662.1"/>
    </source>
</evidence>
<reference evidence="2 3" key="1">
    <citation type="submission" date="2015-08" db="EMBL/GenBank/DDBJ databases">
        <authorList>
            <person name="Babu N.S."/>
            <person name="Beckwith C.J."/>
            <person name="Beseler K.G."/>
            <person name="Brison A."/>
            <person name="Carone J.V."/>
            <person name="Caskin T.P."/>
            <person name="Diamond M."/>
            <person name="Durham M.E."/>
            <person name="Foxe J.M."/>
            <person name="Go M."/>
            <person name="Henderson B.A."/>
            <person name="Jones I.B."/>
            <person name="McGettigan J.A."/>
            <person name="Micheletti S.J."/>
            <person name="Nasrallah M.E."/>
            <person name="Ortiz D."/>
            <person name="Piller C.R."/>
            <person name="Privatt S.R."/>
            <person name="Schneider S.L."/>
            <person name="Sharp S."/>
            <person name="Smith T.C."/>
            <person name="Stanton J.D."/>
            <person name="Ullery H.E."/>
            <person name="Wilson R.J."/>
            <person name="Serrano M.G."/>
            <person name="Buck G."/>
            <person name="Lee V."/>
            <person name="Wang Y."/>
            <person name="Carvalho R."/>
            <person name="Voegtly L."/>
            <person name="Shi R."/>
            <person name="Duckworth R."/>
            <person name="Johnson A."/>
            <person name="Loviza R."/>
            <person name="Walstead R."/>
            <person name="Shah Z."/>
            <person name="Kiflezghi M."/>
            <person name="Wade K."/>
            <person name="Ball S.L."/>
            <person name="Bradley K.W."/>
            <person name="Asai D.J."/>
            <person name="Bowman C.A."/>
            <person name="Russell D.A."/>
            <person name="Pope W.H."/>
            <person name="Jacobs-Sera D."/>
            <person name="Hendrix R.W."/>
            <person name="Hatfull G.F."/>
        </authorList>
    </citation>
    <scope>NUCLEOTIDE SEQUENCE [LARGE SCALE GENOMIC DNA]</scope>
    <source>
        <strain evidence="2 3">DSM 27648</strain>
    </source>
</reference>